<keyword evidence="3" id="KW-1185">Reference proteome</keyword>
<dbReference type="PROSITE" id="PS50206">
    <property type="entry name" value="RHODANESE_3"/>
    <property type="match status" value="1"/>
</dbReference>
<dbReference type="OrthoDB" id="9815890at2"/>
<dbReference type="STRING" id="1365950.SAMN05428963_107158"/>
<evidence type="ECO:0000259" key="1">
    <source>
        <dbReference type="PROSITE" id="PS50206"/>
    </source>
</evidence>
<dbReference type="InterPro" id="IPR036873">
    <property type="entry name" value="Rhodanese-like_dom_sf"/>
</dbReference>
<dbReference type="EMBL" id="FUXL01000007">
    <property type="protein sequence ID" value="SKA17982.1"/>
    <property type="molecule type" value="Genomic_DNA"/>
</dbReference>
<dbReference type="GO" id="GO:0016740">
    <property type="term" value="F:transferase activity"/>
    <property type="evidence" value="ECO:0007669"/>
    <property type="project" value="UniProtKB-KW"/>
</dbReference>
<dbReference type="SUPFAM" id="SSF52821">
    <property type="entry name" value="Rhodanese/Cell cycle control phosphatase"/>
    <property type="match status" value="1"/>
</dbReference>
<sequence length="143" mass="15237">MTEKYKGDVTPKECWDALANDPSAVLVDVRTAAEWAFVGIPDLSSLGRQPILAEWQSYPSMAVDAAFADKLSDAVAALGADTETPLYFLCRSGARSVAGATAMTARGYSHCFNILEGFEGPLDGARHRGASGWKAAGLPWVQQ</sequence>
<evidence type="ECO:0000313" key="2">
    <source>
        <dbReference type="EMBL" id="SKA17982.1"/>
    </source>
</evidence>
<name>A0A1T4RPW1_9HYPH</name>
<dbReference type="PANTHER" id="PTHR47377">
    <property type="entry name" value="RHODANESE-LIKE DOMAIN-CONTAINING PROTEIN 4, CHLOROPLASTIC"/>
    <property type="match status" value="1"/>
</dbReference>
<gene>
    <name evidence="2" type="ORF">SAMN05428963_107158</name>
</gene>
<dbReference type="InterPro" id="IPR044240">
    <property type="entry name" value="STR4-like"/>
</dbReference>
<dbReference type="Proteomes" id="UP000190135">
    <property type="component" value="Unassembled WGS sequence"/>
</dbReference>
<reference evidence="3" key="1">
    <citation type="submission" date="2017-02" db="EMBL/GenBank/DDBJ databases">
        <authorList>
            <person name="Varghese N."/>
            <person name="Submissions S."/>
        </authorList>
    </citation>
    <scope>NUCLEOTIDE SEQUENCE [LARGE SCALE GENOMIC DNA]</scope>
    <source>
        <strain evidence="3">USBA 369</strain>
    </source>
</reference>
<proteinExistence type="predicted"/>
<feature type="domain" description="Rhodanese" evidence="1">
    <location>
        <begin position="20"/>
        <end position="142"/>
    </location>
</feature>
<protein>
    <submittedName>
        <fullName evidence="2">Thiosulfate sulfurtransferase</fullName>
    </submittedName>
</protein>
<dbReference type="SMART" id="SM00450">
    <property type="entry name" value="RHOD"/>
    <property type="match status" value="1"/>
</dbReference>
<evidence type="ECO:0000313" key="3">
    <source>
        <dbReference type="Proteomes" id="UP000190135"/>
    </source>
</evidence>
<dbReference type="PANTHER" id="PTHR47377:SF1">
    <property type="entry name" value="RHODANESE-LIKE DOMAIN-CONTAINING PROTEIN 4, CHLOROPLASTIC"/>
    <property type="match status" value="1"/>
</dbReference>
<dbReference type="RefSeq" id="WP_078708655.1">
    <property type="nucleotide sequence ID" value="NZ_FUXL01000007.1"/>
</dbReference>
<dbReference type="Pfam" id="PF00581">
    <property type="entry name" value="Rhodanese"/>
    <property type="match status" value="1"/>
</dbReference>
<dbReference type="Gene3D" id="3.40.250.10">
    <property type="entry name" value="Rhodanese-like domain"/>
    <property type="match status" value="1"/>
</dbReference>
<dbReference type="AlphaFoldDB" id="A0A1T4RPW1"/>
<keyword evidence="2" id="KW-0808">Transferase</keyword>
<organism evidence="2 3">
    <name type="scientific">Consotaella salsifontis</name>
    <dbReference type="NCBI Taxonomy" id="1365950"/>
    <lineage>
        <taxon>Bacteria</taxon>
        <taxon>Pseudomonadati</taxon>
        <taxon>Pseudomonadota</taxon>
        <taxon>Alphaproteobacteria</taxon>
        <taxon>Hyphomicrobiales</taxon>
        <taxon>Aurantimonadaceae</taxon>
        <taxon>Consotaella</taxon>
    </lineage>
</organism>
<accession>A0A1T4RPW1</accession>
<dbReference type="InterPro" id="IPR001763">
    <property type="entry name" value="Rhodanese-like_dom"/>
</dbReference>